<accession>A0A8X6SAF4</accession>
<dbReference type="AlphaFoldDB" id="A0A8X6SAF4"/>
<dbReference type="EMBL" id="BMAU01021282">
    <property type="protein sequence ID" value="GFY08641.1"/>
    <property type="molecule type" value="Genomic_DNA"/>
</dbReference>
<proteinExistence type="predicted"/>
<evidence type="ECO:0000313" key="2">
    <source>
        <dbReference type="Proteomes" id="UP000887159"/>
    </source>
</evidence>
<name>A0A8X6SAF4_TRICX</name>
<organism evidence="1 2">
    <name type="scientific">Trichonephila clavipes</name>
    <name type="common">Golden silk orbweaver</name>
    <name type="synonym">Nephila clavipes</name>
    <dbReference type="NCBI Taxonomy" id="2585209"/>
    <lineage>
        <taxon>Eukaryota</taxon>
        <taxon>Metazoa</taxon>
        <taxon>Ecdysozoa</taxon>
        <taxon>Arthropoda</taxon>
        <taxon>Chelicerata</taxon>
        <taxon>Arachnida</taxon>
        <taxon>Araneae</taxon>
        <taxon>Araneomorphae</taxon>
        <taxon>Entelegynae</taxon>
        <taxon>Araneoidea</taxon>
        <taxon>Nephilidae</taxon>
        <taxon>Trichonephila</taxon>
    </lineage>
</organism>
<dbReference type="Proteomes" id="UP000887159">
    <property type="component" value="Unassembled WGS sequence"/>
</dbReference>
<gene>
    <name evidence="1" type="ORF">TNCV_810741</name>
</gene>
<protein>
    <submittedName>
        <fullName evidence="1">Uncharacterized protein</fullName>
    </submittedName>
</protein>
<keyword evidence="2" id="KW-1185">Reference proteome</keyword>
<evidence type="ECO:0000313" key="1">
    <source>
        <dbReference type="EMBL" id="GFY08641.1"/>
    </source>
</evidence>
<sequence length="143" mass="16615">MKNKARKTFQRTLNPIHKTESNRLESLLKKELRIHSQNTWATKLASLETQDNSLWQMQKHFRKKRSNIPNLTSPTGVASNDEQKAHLIANTFIDNYTENKRPENYTTNIDSDVTNTLRNFFPLPHALPFPPLTRSKSATTLKR</sequence>
<comment type="caution">
    <text evidence="1">The sequence shown here is derived from an EMBL/GenBank/DDBJ whole genome shotgun (WGS) entry which is preliminary data.</text>
</comment>
<reference evidence="1" key="1">
    <citation type="submission" date="2020-08" db="EMBL/GenBank/DDBJ databases">
        <title>Multicomponent nature underlies the extraordinary mechanical properties of spider dragline silk.</title>
        <authorList>
            <person name="Kono N."/>
            <person name="Nakamura H."/>
            <person name="Mori M."/>
            <person name="Yoshida Y."/>
            <person name="Ohtoshi R."/>
            <person name="Malay A.D."/>
            <person name="Moran D.A.P."/>
            <person name="Tomita M."/>
            <person name="Numata K."/>
            <person name="Arakawa K."/>
        </authorList>
    </citation>
    <scope>NUCLEOTIDE SEQUENCE</scope>
</reference>